<feature type="region of interest" description="Disordered" evidence="1">
    <location>
        <begin position="334"/>
        <end position="359"/>
    </location>
</feature>
<dbReference type="Proteomes" id="UP000694251">
    <property type="component" value="Chromosome 7"/>
</dbReference>
<reference evidence="2 3" key="1">
    <citation type="submission" date="2020-12" db="EMBL/GenBank/DDBJ databases">
        <title>Concerted genomic and epigenomic changes stabilize Arabidopsis allopolyploids.</title>
        <authorList>
            <person name="Chen Z."/>
        </authorList>
    </citation>
    <scope>NUCLEOTIDE SEQUENCE [LARGE SCALE GENOMIC DNA]</scope>
    <source>
        <strain evidence="2">As9502</strain>
        <tissue evidence="2">Leaf</tissue>
    </source>
</reference>
<protein>
    <submittedName>
        <fullName evidence="2">Uncharacterized protein</fullName>
    </submittedName>
</protein>
<feature type="compositionally biased region" description="Basic and acidic residues" evidence="1">
    <location>
        <begin position="334"/>
        <end position="343"/>
    </location>
</feature>
<feature type="compositionally biased region" description="Basic and acidic residues" evidence="1">
    <location>
        <begin position="486"/>
        <end position="497"/>
    </location>
</feature>
<organism evidence="2 3">
    <name type="scientific">Arabidopsis suecica</name>
    <name type="common">Swedish thale-cress</name>
    <name type="synonym">Cardaminopsis suecica</name>
    <dbReference type="NCBI Taxonomy" id="45249"/>
    <lineage>
        <taxon>Eukaryota</taxon>
        <taxon>Viridiplantae</taxon>
        <taxon>Streptophyta</taxon>
        <taxon>Embryophyta</taxon>
        <taxon>Tracheophyta</taxon>
        <taxon>Spermatophyta</taxon>
        <taxon>Magnoliopsida</taxon>
        <taxon>eudicotyledons</taxon>
        <taxon>Gunneridae</taxon>
        <taxon>Pentapetalae</taxon>
        <taxon>rosids</taxon>
        <taxon>malvids</taxon>
        <taxon>Brassicales</taxon>
        <taxon>Brassicaceae</taxon>
        <taxon>Camelineae</taxon>
        <taxon>Arabidopsis</taxon>
    </lineage>
</organism>
<dbReference type="EMBL" id="JAEFBJ010000007">
    <property type="protein sequence ID" value="KAG7588818.1"/>
    <property type="molecule type" value="Genomic_DNA"/>
</dbReference>
<feature type="region of interest" description="Disordered" evidence="1">
    <location>
        <begin position="1280"/>
        <end position="1329"/>
    </location>
</feature>
<dbReference type="OrthoDB" id="1114112at2759"/>
<feature type="compositionally biased region" description="Polar residues" evidence="1">
    <location>
        <begin position="347"/>
        <end position="359"/>
    </location>
</feature>
<name>A0A8T2BMT9_ARASU</name>
<evidence type="ECO:0000256" key="1">
    <source>
        <dbReference type="SAM" id="MobiDB-lite"/>
    </source>
</evidence>
<keyword evidence="3" id="KW-1185">Reference proteome</keyword>
<feature type="compositionally biased region" description="Acidic residues" evidence="1">
    <location>
        <begin position="1309"/>
        <end position="1329"/>
    </location>
</feature>
<accession>A0A8T2BMT9</accession>
<evidence type="ECO:0000313" key="3">
    <source>
        <dbReference type="Proteomes" id="UP000694251"/>
    </source>
</evidence>
<sequence>MSLDTFFLIRGGDPSVNLFVSFITTVKALGNNVPRTDGDDAESDRVCGSAKTPNPIVAASNVDANNEAVDEQDDVQEDKTDEDEEEEDTEDGDGSENGDMELLEPEEHGAKEQLGDGANGAKEDVALHVSNGPMTRSKTRLLNQAITTLLHQIQGSLKQDACPATLNQAWKFKGIPQPLEVLFDPSSSSPLDLTRFTPPDPLEQTYSSTLTRPLEYTHQITRFTPPDPLEQTYSSTLTRPLEYTHQITRIRPSDHLLDLHLSKNSPSASCFRSISRSAFKGHRSSTKIILSGIRATSDMVNAKEGENCSKLVLEALTATMTKMLDERFEVYQKRKEQELKPKPPDNSLRSTRSSLQKNSYTSKSKSVLYCDSQLATELYKFSGKRDYLEWEKNMDEWFYYHNFLSEKRLACAISQLTGDAYKWWVQEVDDRWYYKEPPITSWRDLKKLLRNKYAPQAPNRTPPVNATVQELAVREKKPVSHQYSATKERSDHHEKSLAPKKKKENARSNSKAEEQFKDEVLKILNTYNKPEKAKCALPSTSEKAKFPLPTEIVNDTCDLPEKPEFILEDDQACEKLTQLEPVHPSSIVSISQVTQEEPKEETQRGLSLVNDMEQLPKFMPKPVLMPSLCDYQRKHYYVFELSTSSIMHLFCPMSVQKGTGALEKHKHIREMAIKEKPPDLHQPQSNYMITEKKEKGSVFQKPKQLFFYKETLMSLTNPEQVIPSKIKCLLQEFEENNPGGLPPFYGLEHQFLDESGESSKTFLYIIQRKQGKKHVVTDTTTQRYEFLAIPNDRLLDFEQAKESYDSHDGIKDVFQPYDQFTYRTKGFMLDKIKLFELNCFLNDSMFEFDNLSRIAYCISYVKTKEVFSVSNPFTEGFDILVYNQIFDEQAKYLKSYLDDLSKNLFAKVKKYTFCTYDPVFRVFVVKAQVIQSEGMKAHAPETWLFNLWLMRFTVQVDYDPCEQLRNEQDEWQGNKRQCRMIFDPGGCFWIQMKCFPNNKQIQLTPRSNFPFQIFEPTREKAYDQSLQGKYNLSLSFNFSYLIPFVAEEADLRTNLFQEGGDDVIMDSSENGDMELLEPEEHGAKEQLGDGANGAKEDVALHVSNGPMTRSKTRLLNQAITTLLHQIQGSLKQDACPATLNQAWKFKGIPQPLEVLFDPSSSSPLDLTRFTPPDPLEQTYSSTLTRPLEYTHQITRFTPPDPLEQTYSSTLTRPLEYTHQITRIRPSDHLLDLHLSKNSPSASCFRSISRSAFKGHRSSTKIILSDEALYEGEYLTYTNTYGHGRGEVHGGNNEEVDEEEKIEGDKEDEKKEDEDDEEKKEDDKDDDYEQ</sequence>
<feature type="region of interest" description="Disordered" evidence="1">
    <location>
        <begin position="30"/>
        <end position="101"/>
    </location>
</feature>
<evidence type="ECO:0000313" key="2">
    <source>
        <dbReference type="EMBL" id="KAG7588818.1"/>
    </source>
</evidence>
<feature type="region of interest" description="Disordered" evidence="1">
    <location>
        <begin position="474"/>
        <end position="514"/>
    </location>
</feature>
<comment type="caution">
    <text evidence="2">The sequence shown here is derived from an EMBL/GenBank/DDBJ whole genome shotgun (WGS) entry which is preliminary data.</text>
</comment>
<proteinExistence type="predicted"/>
<feature type="compositionally biased region" description="Acidic residues" evidence="1">
    <location>
        <begin position="68"/>
        <end position="101"/>
    </location>
</feature>
<gene>
    <name evidence="2" type="ORF">ISN44_As07g011400</name>
</gene>